<dbReference type="AlphaFoldDB" id="E4U2K3"/>
<dbReference type="PROSITE" id="PS51318">
    <property type="entry name" value="TAT"/>
    <property type="match status" value="1"/>
</dbReference>
<dbReference type="EMBL" id="CP002355">
    <property type="protein sequence ID" value="ADR34690.1"/>
    <property type="molecule type" value="Genomic_DNA"/>
</dbReference>
<dbReference type="PANTHER" id="PTHR10632:SF2">
    <property type="entry name" value="SULFIDE:QUINONE OXIDOREDUCTASE, MITOCHONDRIAL"/>
    <property type="match status" value="1"/>
</dbReference>
<dbReference type="PANTHER" id="PTHR10632">
    <property type="entry name" value="SULFIDE:QUINONE OXIDOREDUCTASE"/>
    <property type="match status" value="1"/>
</dbReference>
<dbReference type="GO" id="GO:0070224">
    <property type="term" value="F:sulfide:quinone oxidoreductase activity"/>
    <property type="evidence" value="ECO:0007669"/>
    <property type="project" value="TreeGrafter"/>
</dbReference>
<dbReference type="HOGENOM" id="CLU_030742_2_0_7"/>
<dbReference type="STRING" id="709032.Sulku_2030"/>
<dbReference type="InterPro" id="IPR006311">
    <property type="entry name" value="TAT_signal"/>
</dbReference>
<keyword evidence="3" id="KW-1185">Reference proteome</keyword>
<evidence type="ECO:0000259" key="1">
    <source>
        <dbReference type="Pfam" id="PF07992"/>
    </source>
</evidence>
<dbReference type="Proteomes" id="UP000008721">
    <property type="component" value="Chromosome"/>
</dbReference>
<protein>
    <submittedName>
        <fullName evidence="2">FAD-dependent pyridine nucleotide-disulfide oxidoreductase</fullName>
    </submittedName>
</protein>
<dbReference type="InterPro" id="IPR015904">
    <property type="entry name" value="Sulphide_quinone_reductase"/>
</dbReference>
<dbReference type="InterPro" id="IPR023753">
    <property type="entry name" value="FAD/NAD-binding_dom"/>
</dbReference>
<dbReference type="GO" id="GO:0070221">
    <property type="term" value="P:sulfide oxidation, using sulfide:quinone oxidoreductase"/>
    <property type="evidence" value="ECO:0007669"/>
    <property type="project" value="TreeGrafter"/>
</dbReference>
<proteinExistence type="predicted"/>
<dbReference type="Gene3D" id="3.50.50.60">
    <property type="entry name" value="FAD/NAD(P)-binding domain"/>
    <property type="match status" value="2"/>
</dbReference>
<dbReference type="eggNOG" id="COG0446">
    <property type="taxonomic scope" value="Bacteria"/>
</dbReference>
<organism evidence="2 3">
    <name type="scientific">Sulfuricurvum kujiense (strain ATCC BAA-921 / DSM 16994 / JCM 11577 / YK-1)</name>
    <dbReference type="NCBI Taxonomy" id="709032"/>
    <lineage>
        <taxon>Bacteria</taxon>
        <taxon>Pseudomonadati</taxon>
        <taxon>Campylobacterota</taxon>
        <taxon>Epsilonproteobacteria</taxon>
        <taxon>Campylobacterales</taxon>
        <taxon>Sulfurimonadaceae</taxon>
        <taxon>Sulfuricurvum</taxon>
    </lineage>
</organism>
<dbReference type="SUPFAM" id="SSF51905">
    <property type="entry name" value="FAD/NAD(P)-binding domain"/>
    <property type="match status" value="2"/>
</dbReference>
<sequence length="477" mass="52610">MNPEEIMKKIKEQEGLSRRDALKMMALSPIAASVLASSAAPASAEAASSDAVGKVVIVGGGSGALMVLARLRRALSKPDITIIAPNEKHVYQPGQIFVAAGEYDPEDIIFDNTGYIGDDVTWIKDEVATFDPDNNKLTTKKGTEVAYDYLVVATGVQYHYEQIEGLTVDMIGKNGISSVYLSDLAAGTAEGGTITRDWFNALHEAAKTSKPRVICTQPSTPLKCGGAPQKILYLSDDFLKRDKLTADFIFATASEKLFSLPEIDTAIQKVQAGYGNITNKFGHDLIRIDAEKKIATFHHKYQVQGEFDKDLNEYDMIDKEEEVEMQYDFIHISPPTAAVDAVANSPLAWQKGTAKGWLEVDRETLQHRRYKNVFGIGDVCGIPVGKTGGSARHQGPIVVGNLISVMEKKEELALKFDGYTVCPLKVSYGKIIMAEFNYDGLAPSFPLDPAQPRWVWWAFDLYMLQPMYRYLMLNGLM</sequence>
<accession>E4U2K3</accession>
<reference evidence="2 3" key="1">
    <citation type="journal article" date="2012" name="Stand. Genomic Sci.">
        <title>Complete genome sequence of the sulfur compounds oxidizing chemolithoautotroph Sulfuricurvum kujiense type strain (YK-1(T)).</title>
        <authorList>
            <person name="Han C."/>
            <person name="Kotsyurbenko O."/>
            <person name="Chertkov O."/>
            <person name="Held B."/>
            <person name="Lapidus A."/>
            <person name="Nolan M."/>
            <person name="Lucas S."/>
            <person name="Hammon N."/>
            <person name="Deshpande S."/>
            <person name="Cheng J.F."/>
            <person name="Tapia R."/>
            <person name="Goodwin L.A."/>
            <person name="Pitluck S."/>
            <person name="Liolios K."/>
            <person name="Pagani I."/>
            <person name="Ivanova N."/>
            <person name="Mavromatis K."/>
            <person name="Mikhailova N."/>
            <person name="Pati A."/>
            <person name="Chen A."/>
            <person name="Palaniappan K."/>
            <person name="Land M."/>
            <person name="Hauser L."/>
            <person name="Chang Y.J."/>
            <person name="Jeffries C.D."/>
            <person name="Brambilla E.M."/>
            <person name="Rohde M."/>
            <person name="Spring S."/>
            <person name="Sikorski J."/>
            <person name="Goker M."/>
            <person name="Woyke T."/>
            <person name="Bristow J."/>
            <person name="Eisen J.A."/>
            <person name="Markowitz V."/>
            <person name="Hugenholtz P."/>
            <person name="Kyrpides N.C."/>
            <person name="Klenk H.P."/>
            <person name="Detter J.C."/>
        </authorList>
    </citation>
    <scope>NUCLEOTIDE SEQUENCE [LARGE SCALE GENOMIC DNA]</scope>
    <source>
        <strain evidence="3">ATCC BAA-921 / DSM 16994 / JCM 11577 / YK-1</strain>
    </source>
</reference>
<name>E4U2K3_SULKY</name>
<dbReference type="RefSeq" id="WP_013460887.1">
    <property type="nucleotide sequence ID" value="NC_014762.1"/>
</dbReference>
<evidence type="ECO:0000313" key="3">
    <source>
        <dbReference type="Proteomes" id="UP000008721"/>
    </source>
</evidence>
<evidence type="ECO:0000313" key="2">
    <source>
        <dbReference type="EMBL" id="ADR34690.1"/>
    </source>
</evidence>
<dbReference type="GO" id="GO:0071949">
    <property type="term" value="F:FAD binding"/>
    <property type="evidence" value="ECO:0007669"/>
    <property type="project" value="TreeGrafter"/>
</dbReference>
<feature type="domain" description="FAD/NAD(P)-binding" evidence="1">
    <location>
        <begin position="54"/>
        <end position="166"/>
    </location>
</feature>
<dbReference type="KEGG" id="sku:Sulku_2030"/>
<dbReference type="InterPro" id="IPR036188">
    <property type="entry name" value="FAD/NAD-bd_sf"/>
</dbReference>
<gene>
    <name evidence="2" type="ordered locus">Sulku_2030</name>
</gene>
<dbReference type="Pfam" id="PF07992">
    <property type="entry name" value="Pyr_redox_2"/>
    <property type="match status" value="1"/>
</dbReference>